<dbReference type="Gene3D" id="1.10.506.10">
    <property type="entry name" value="GTPase Activation - p120gap, domain 1"/>
    <property type="match status" value="1"/>
</dbReference>
<dbReference type="InterPro" id="IPR001251">
    <property type="entry name" value="CRAL-TRIO_dom"/>
</dbReference>
<dbReference type="PANTHER" id="PTHR10194">
    <property type="entry name" value="RAS GTPASE-ACTIVATING PROTEINS"/>
    <property type="match status" value="1"/>
</dbReference>
<evidence type="ECO:0000256" key="1">
    <source>
        <dbReference type="ARBA" id="ARBA00022468"/>
    </source>
</evidence>
<feature type="compositionally biased region" description="Polar residues" evidence="2">
    <location>
        <begin position="459"/>
        <end position="468"/>
    </location>
</feature>
<feature type="compositionally biased region" description="Low complexity" evidence="2">
    <location>
        <begin position="401"/>
        <end position="411"/>
    </location>
</feature>
<feature type="compositionally biased region" description="Basic and acidic residues" evidence="2">
    <location>
        <begin position="518"/>
        <end position="527"/>
    </location>
</feature>
<dbReference type="InterPro" id="IPR036865">
    <property type="entry name" value="CRAL-TRIO_dom_sf"/>
</dbReference>
<feature type="region of interest" description="Disordered" evidence="2">
    <location>
        <begin position="427"/>
        <end position="527"/>
    </location>
</feature>
<feature type="domain" description="Ras-GAP" evidence="3">
    <location>
        <begin position="46"/>
        <end position="243"/>
    </location>
</feature>
<dbReference type="Pfam" id="PF13716">
    <property type="entry name" value="CRAL_TRIO_2"/>
    <property type="match status" value="1"/>
</dbReference>
<feature type="compositionally biased region" description="Polar residues" evidence="2">
    <location>
        <begin position="356"/>
        <end position="373"/>
    </location>
</feature>
<name>A0ABQ0DJX6_9EUKA</name>
<keyword evidence="5" id="KW-1185">Reference proteome</keyword>
<sequence>MSHDLTITFENNHFKDIYDHYASLVYRLMNDLEFTIYIGTTLPPELQDGFTKIIVDLLILHGRIIPCIEVMIKEEFDKSSSEGTLFRSNNLCSRMMTHFAKSSCRPFLRTTLKNVINEINVCPHLLEIDTQKDPSLTPQLIAKNTELLQAYTTKFIRSIESNLHNLPVQIIEICKQLYRHSQNKFPQSKLLPFTMVGGFLFLRVICPSLAAPEASGIEMTHPIQPNCRRNLILITKIIQNIANNVTSTKEPYFKQTIPFTIEMSAKLNNDIEMLCTKTSSNSPVSHTFKSFEDTDMNNLFELHSLLLKAKELQKEPTIERKEISKTMPAIPKNSIVKGRARATFVSFDKKPVEEPQTISPHVSSPRESNQSKRSGGWFSASPRHEESQTPSSPRLKERKTPSSSSPQNIISPVIPIDCHYYDSSEDVISRPSSTKEIRLSHSESPGVSNFGCIPERNKSSGSLQSNSPDVVLPINLSASPSNPPTTSPIKQSPTPNKLWTRTSASKRTISPRMNALDNKGRPKEKEERKKLTPLELFWLLNEFADLLGPSPLIVEKKLGNRLNVDVSEDELGGMCEKIVEYLKIGKAVYIERAQDGAQVIYIIVNSLFQILEKDDTINRYFTNKWGDIAQLFLKEINGKYSILFDLTGVNYNLKEKFWYCFEQRNNVFDYKQRKMVKQVILFHMGKKAKKFLTSVKALFETKALKKLIIVDSCVGLEELLGIDNVMLPEESIALDRREFKVTKINNKGKSQERILRLTLASLCNIDPITGIMKNTINLEQIEKIEITTISLMMDIRFRDKGKLESRLYQFSSRALMEKVMYEMYVIFFIRKGRTSTHFSYNVKKNGADIGKPLSFAKSILKKDCQMMITLKSIMIIDMMRITDIEISSLIEIKKDFEGKVYVAWKDTGNDCEFLTFDPFPNEDDFIEVVRSLMNSSKGKDKKQH</sequence>
<gene>
    <name evidence="4" type="ORF">ENUP19_0127G0014</name>
</gene>
<comment type="caution">
    <text evidence="4">The sequence shown here is derived from an EMBL/GenBank/DDBJ whole genome shotgun (WGS) entry which is preliminary data.</text>
</comment>
<organism evidence="4 5">
    <name type="scientific">Entamoeba nuttalli</name>
    <dbReference type="NCBI Taxonomy" id="412467"/>
    <lineage>
        <taxon>Eukaryota</taxon>
        <taxon>Amoebozoa</taxon>
        <taxon>Evosea</taxon>
        <taxon>Archamoebae</taxon>
        <taxon>Mastigamoebida</taxon>
        <taxon>Entamoebidae</taxon>
        <taxon>Entamoeba</taxon>
    </lineage>
</organism>
<dbReference type="SUPFAM" id="SSF48350">
    <property type="entry name" value="GTPase activation domain, GAP"/>
    <property type="match status" value="1"/>
</dbReference>
<reference evidence="4 5" key="1">
    <citation type="journal article" date="2019" name="PLoS Negl. Trop. Dis.">
        <title>Whole genome sequencing of Entamoeba nuttalli reveals mammalian host-related molecular signatures and a novel octapeptide-repeat surface protein.</title>
        <authorList>
            <person name="Tanaka M."/>
            <person name="Makiuchi T."/>
            <person name="Komiyama T."/>
            <person name="Shiina T."/>
            <person name="Osaki K."/>
            <person name="Tachibana H."/>
        </authorList>
    </citation>
    <scope>NUCLEOTIDE SEQUENCE [LARGE SCALE GENOMIC DNA]</scope>
    <source>
        <strain evidence="4 5">P19-061405</strain>
    </source>
</reference>
<dbReference type="InterPro" id="IPR001936">
    <property type="entry name" value="RasGAP_dom"/>
</dbReference>
<feature type="region of interest" description="Disordered" evidence="2">
    <location>
        <begin position="347"/>
        <end position="411"/>
    </location>
</feature>
<dbReference type="SUPFAM" id="SSF52087">
    <property type="entry name" value="CRAL/TRIO domain"/>
    <property type="match status" value="1"/>
</dbReference>
<feature type="compositionally biased region" description="Polar residues" evidence="2">
    <location>
        <begin position="489"/>
        <end position="508"/>
    </location>
</feature>
<keyword evidence="1" id="KW-0343">GTPase activation</keyword>
<dbReference type="Proteomes" id="UP001628156">
    <property type="component" value="Unassembled WGS sequence"/>
</dbReference>
<evidence type="ECO:0000313" key="5">
    <source>
        <dbReference type="Proteomes" id="UP001628156"/>
    </source>
</evidence>
<dbReference type="Pfam" id="PF00616">
    <property type="entry name" value="RasGAP"/>
    <property type="match status" value="2"/>
</dbReference>
<accession>A0ABQ0DJX6</accession>
<dbReference type="InterPro" id="IPR039360">
    <property type="entry name" value="Ras_GTPase"/>
</dbReference>
<evidence type="ECO:0000313" key="4">
    <source>
        <dbReference type="EMBL" id="GAB1223022.1"/>
    </source>
</evidence>
<dbReference type="EMBL" id="BAAFRS010000127">
    <property type="protein sequence ID" value="GAB1223022.1"/>
    <property type="molecule type" value="Genomic_DNA"/>
</dbReference>
<dbReference type="PROSITE" id="PS50018">
    <property type="entry name" value="RAS_GTPASE_ACTIV_2"/>
    <property type="match status" value="1"/>
</dbReference>
<evidence type="ECO:0000259" key="3">
    <source>
        <dbReference type="PROSITE" id="PS50018"/>
    </source>
</evidence>
<dbReference type="SMART" id="SM00323">
    <property type="entry name" value="RasGAP"/>
    <property type="match status" value="1"/>
</dbReference>
<dbReference type="PANTHER" id="PTHR10194:SF151">
    <property type="entry name" value="NEUROFIBROMIN-A"/>
    <property type="match status" value="1"/>
</dbReference>
<dbReference type="Gene3D" id="3.40.525.10">
    <property type="entry name" value="CRAL-TRIO lipid binding domain"/>
    <property type="match status" value="1"/>
</dbReference>
<protein>
    <recommendedName>
        <fullName evidence="3">Ras-GAP domain-containing protein</fullName>
    </recommendedName>
</protein>
<evidence type="ECO:0000256" key="2">
    <source>
        <dbReference type="SAM" id="MobiDB-lite"/>
    </source>
</evidence>
<proteinExistence type="predicted"/>
<dbReference type="InterPro" id="IPR008936">
    <property type="entry name" value="Rho_GTPase_activation_prot"/>
</dbReference>